<organism evidence="5 6">
    <name type="scientific">Dendroctonus ponderosae</name>
    <name type="common">Mountain pine beetle</name>
    <dbReference type="NCBI Taxonomy" id="77166"/>
    <lineage>
        <taxon>Eukaryota</taxon>
        <taxon>Metazoa</taxon>
        <taxon>Ecdysozoa</taxon>
        <taxon>Arthropoda</taxon>
        <taxon>Hexapoda</taxon>
        <taxon>Insecta</taxon>
        <taxon>Pterygota</taxon>
        <taxon>Neoptera</taxon>
        <taxon>Endopterygota</taxon>
        <taxon>Coleoptera</taxon>
        <taxon>Polyphaga</taxon>
        <taxon>Cucujiformia</taxon>
        <taxon>Curculionidae</taxon>
        <taxon>Scolytinae</taxon>
        <taxon>Dendroctonus</taxon>
    </lineage>
</organism>
<dbReference type="InterPro" id="IPR013126">
    <property type="entry name" value="Hsp_70_fam"/>
</dbReference>
<name>A0AAR5NY57_DENPD</name>
<dbReference type="InterPro" id="IPR029047">
    <property type="entry name" value="HSP70_peptide-bd_sf"/>
</dbReference>
<dbReference type="SUPFAM" id="SSF100920">
    <property type="entry name" value="Heat shock protein 70kD (HSP70), peptide-binding domain"/>
    <property type="match status" value="1"/>
</dbReference>
<keyword evidence="6" id="KW-1185">Reference proteome</keyword>
<dbReference type="GO" id="GO:0140662">
    <property type="term" value="F:ATP-dependent protein folding chaperone"/>
    <property type="evidence" value="ECO:0007669"/>
    <property type="project" value="InterPro"/>
</dbReference>
<comment type="similarity">
    <text evidence="1 4">Belongs to the heat shock protein 70 family.</text>
</comment>
<dbReference type="PROSITE" id="PS01036">
    <property type="entry name" value="HSP70_3"/>
    <property type="match status" value="1"/>
</dbReference>
<proteinExistence type="inferred from homology"/>
<dbReference type="CDD" id="cd24028">
    <property type="entry name" value="ASKHA_NBD_HSP70_HSPA1-like"/>
    <property type="match status" value="1"/>
</dbReference>
<keyword evidence="3 4" id="KW-0067">ATP-binding</keyword>
<evidence type="ECO:0000313" key="5">
    <source>
        <dbReference type="EnsemblMetazoa" id="XP_019753894.1"/>
    </source>
</evidence>
<sequence>MDYIKDSTRFVWNLKEKVMGQNKTKVQLPCPIGIDLGTTFSAVAIYRGEKSEMIPNAFGDKLTPSCVFYNPNISEILVGKIAEERGLTNPENFIFDIKRFIGRRYDDVYVQKLKNSEEYPFKIVEGNNGQTEIKLRWGKEIVKKSPEEICSEILKNMKESASEYLGATVTEAVISVPAYFSNAQKKATKAAAKLAGLKVLKLITEPVAAAIHYAQDKLDTDSTLLVFDLGGGTLDVSIIKVNGHSFAVQSVEGDSFLGGRDFDEMLVNYFKPTIKEKLKNKSNIVNERLLRRIQRNCEKLKKLLSVARDHSFDLYYSEDDSIKLELSQTQFNQLIDNSVERSAEIIRKCLADAELTTGSITDVILVGGSTRIPRIREKLTSMFGSNKIRTNLNPDEAVALGASIQAGVFGNRYKELEKYQVKEATPLSLGLEVSGNLMKILIEKNSSLPKKSNPNRYRTMTNNQTSAVFPIYEGERKNCKYNNLLGEFTIDDLPLGQAGEISFEVVFHLDENGILEVSAQETSTCKHNKLTVTLGEFQLGVRKIERTIAHAKQHKKDDEMFESFTIYFCKVREICERIIYNLEKINSNTDRCIVESECTKFWKTIEALQYTEILRLKYAYSSFKMKVSPLTAGVIDVNFIA</sequence>
<dbReference type="KEGG" id="dpa:109533106"/>
<evidence type="ECO:0000256" key="1">
    <source>
        <dbReference type="ARBA" id="ARBA00007381"/>
    </source>
</evidence>
<dbReference type="AlphaFoldDB" id="A0AAR5NY57"/>
<dbReference type="Gene3D" id="3.90.640.10">
    <property type="entry name" value="Actin, Chain A, domain 4"/>
    <property type="match status" value="1"/>
</dbReference>
<dbReference type="Proteomes" id="UP000019118">
    <property type="component" value="Unassembled WGS sequence"/>
</dbReference>
<evidence type="ECO:0000313" key="6">
    <source>
        <dbReference type="Proteomes" id="UP000019118"/>
    </source>
</evidence>
<reference evidence="5" key="2">
    <citation type="submission" date="2024-08" db="UniProtKB">
        <authorList>
            <consortium name="EnsemblMetazoa"/>
        </authorList>
    </citation>
    <scope>IDENTIFICATION</scope>
</reference>
<dbReference type="SUPFAM" id="SSF53067">
    <property type="entry name" value="Actin-like ATPase domain"/>
    <property type="match status" value="2"/>
</dbReference>
<dbReference type="GO" id="GO:0005524">
    <property type="term" value="F:ATP binding"/>
    <property type="evidence" value="ECO:0007669"/>
    <property type="project" value="UniProtKB-KW"/>
</dbReference>
<accession>A0AAR5NY57</accession>
<dbReference type="Gene3D" id="3.30.30.30">
    <property type="match status" value="1"/>
</dbReference>
<evidence type="ECO:0000256" key="3">
    <source>
        <dbReference type="ARBA" id="ARBA00022840"/>
    </source>
</evidence>
<reference evidence="6" key="1">
    <citation type="journal article" date="2013" name="Genome Biol.">
        <title>Draft genome of the mountain pine beetle, Dendroctonus ponderosae Hopkins, a major forest pest.</title>
        <authorList>
            <person name="Keeling C.I."/>
            <person name="Yuen M.M."/>
            <person name="Liao N.Y."/>
            <person name="Docking T.R."/>
            <person name="Chan S.K."/>
            <person name="Taylor G.A."/>
            <person name="Palmquist D.L."/>
            <person name="Jackman S.D."/>
            <person name="Nguyen A."/>
            <person name="Li M."/>
            <person name="Henderson H."/>
            <person name="Janes J.K."/>
            <person name="Zhao Y."/>
            <person name="Pandoh P."/>
            <person name="Moore R."/>
            <person name="Sperling F.A."/>
            <person name="Huber D.P."/>
            <person name="Birol I."/>
            <person name="Jones S.J."/>
            <person name="Bohlmann J."/>
        </authorList>
    </citation>
    <scope>NUCLEOTIDE SEQUENCE</scope>
</reference>
<dbReference type="PRINTS" id="PR00301">
    <property type="entry name" value="HEATSHOCK70"/>
</dbReference>
<dbReference type="EnsemblMetazoa" id="XM_019898335.1">
    <property type="protein sequence ID" value="XP_019753894.1"/>
    <property type="gene ID" value="LOC109533106"/>
</dbReference>
<protein>
    <submittedName>
        <fullName evidence="5">Uncharacterized protein</fullName>
    </submittedName>
</protein>
<dbReference type="Pfam" id="PF00012">
    <property type="entry name" value="HSP70"/>
    <property type="match status" value="1"/>
</dbReference>
<dbReference type="PANTHER" id="PTHR19375">
    <property type="entry name" value="HEAT SHOCK PROTEIN 70KDA"/>
    <property type="match status" value="1"/>
</dbReference>
<dbReference type="GeneID" id="109533106"/>
<evidence type="ECO:0000256" key="2">
    <source>
        <dbReference type="ARBA" id="ARBA00022741"/>
    </source>
</evidence>
<dbReference type="Gene3D" id="2.60.34.10">
    <property type="entry name" value="Substrate Binding Domain Of DNAk, Chain A, domain 1"/>
    <property type="match status" value="1"/>
</dbReference>
<dbReference type="FunFam" id="3.30.30.30:FF:000005">
    <property type="entry name" value="Heat shock protein ssb1"/>
    <property type="match status" value="1"/>
</dbReference>
<dbReference type="PROSITE" id="PS00297">
    <property type="entry name" value="HSP70_1"/>
    <property type="match status" value="1"/>
</dbReference>
<evidence type="ECO:0000256" key="4">
    <source>
        <dbReference type="RuleBase" id="RU003322"/>
    </source>
</evidence>
<keyword evidence="2 4" id="KW-0547">Nucleotide-binding</keyword>
<dbReference type="Gene3D" id="3.30.420.40">
    <property type="match status" value="2"/>
</dbReference>
<dbReference type="InterPro" id="IPR018181">
    <property type="entry name" value="Heat_shock_70_CS"/>
</dbReference>
<dbReference type="PROSITE" id="PS00329">
    <property type="entry name" value="HSP70_2"/>
    <property type="match status" value="1"/>
</dbReference>
<dbReference type="InterPro" id="IPR043129">
    <property type="entry name" value="ATPase_NBD"/>
</dbReference>